<dbReference type="PANTHER" id="PTHR14155:SF623">
    <property type="entry name" value="RING ZINC FINGER DOMAIN SUPERFAMILY PROTEIN-RELATED"/>
    <property type="match status" value="1"/>
</dbReference>
<organism evidence="11 12">
    <name type="scientific">Paspalum notatum var. saurae</name>
    <dbReference type="NCBI Taxonomy" id="547442"/>
    <lineage>
        <taxon>Eukaryota</taxon>
        <taxon>Viridiplantae</taxon>
        <taxon>Streptophyta</taxon>
        <taxon>Embryophyta</taxon>
        <taxon>Tracheophyta</taxon>
        <taxon>Spermatophyta</taxon>
        <taxon>Magnoliopsida</taxon>
        <taxon>Liliopsida</taxon>
        <taxon>Poales</taxon>
        <taxon>Poaceae</taxon>
        <taxon>PACMAD clade</taxon>
        <taxon>Panicoideae</taxon>
        <taxon>Andropogonodae</taxon>
        <taxon>Paspaleae</taxon>
        <taxon>Paspalinae</taxon>
        <taxon>Paspalum</taxon>
    </lineage>
</organism>
<feature type="domain" description="RING-type" evidence="10">
    <location>
        <begin position="219"/>
        <end position="261"/>
    </location>
</feature>
<accession>A0AAQ3WZM7</accession>
<feature type="non-terminal residue" evidence="11">
    <location>
        <position position="1"/>
    </location>
</feature>
<keyword evidence="9" id="KW-1133">Transmembrane helix</keyword>
<evidence type="ECO:0000259" key="10">
    <source>
        <dbReference type="PROSITE" id="PS50089"/>
    </source>
</evidence>
<dbReference type="EMBL" id="CP144750">
    <property type="protein sequence ID" value="WVZ79947.1"/>
    <property type="molecule type" value="Genomic_DNA"/>
</dbReference>
<dbReference type="InterPro" id="IPR013083">
    <property type="entry name" value="Znf_RING/FYVE/PHD"/>
</dbReference>
<keyword evidence="4 7" id="KW-0863">Zinc-finger</keyword>
<keyword evidence="9" id="KW-0812">Transmembrane</keyword>
<dbReference type="EC" id="2.3.2.27" evidence="2"/>
<dbReference type="InterPro" id="IPR001841">
    <property type="entry name" value="Znf_RING"/>
</dbReference>
<evidence type="ECO:0000256" key="9">
    <source>
        <dbReference type="SAM" id="Phobius"/>
    </source>
</evidence>
<dbReference type="PROSITE" id="PS50089">
    <property type="entry name" value="ZF_RING_2"/>
    <property type="match status" value="2"/>
</dbReference>
<keyword evidence="3" id="KW-0479">Metal-binding</keyword>
<evidence type="ECO:0000313" key="12">
    <source>
        <dbReference type="Proteomes" id="UP001341281"/>
    </source>
</evidence>
<dbReference type="AlphaFoldDB" id="A0AAQ3WZM7"/>
<dbReference type="InterPro" id="IPR053238">
    <property type="entry name" value="RING-H2_zinc_finger"/>
</dbReference>
<comment type="catalytic activity">
    <reaction evidence="1">
        <text>S-ubiquitinyl-[E2 ubiquitin-conjugating enzyme]-L-cysteine + [acceptor protein]-L-lysine = [E2 ubiquitin-conjugating enzyme]-L-cysteine + N(6)-ubiquitinyl-[acceptor protein]-L-lysine.</text>
        <dbReference type="EC" id="2.3.2.27"/>
    </reaction>
</comment>
<evidence type="ECO:0000313" key="11">
    <source>
        <dbReference type="EMBL" id="WVZ79947.1"/>
    </source>
</evidence>
<proteinExistence type="inferred from homology"/>
<evidence type="ECO:0000256" key="3">
    <source>
        <dbReference type="ARBA" id="ARBA00022723"/>
    </source>
</evidence>
<comment type="similarity">
    <text evidence="6">Belongs to the RING-type zinc finger family. ATL subfamily.</text>
</comment>
<evidence type="ECO:0000256" key="5">
    <source>
        <dbReference type="ARBA" id="ARBA00022833"/>
    </source>
</evidence>
<evidence type="ECO:0000256" key="7">
    <source>
        <dbReference type="PROSITE-ProRule" id="PRU00175"/>
    </source>
</evidence>
<sequence length="290" mass="30981">MSANSETSGSVPPPGSPPRTLVISLTVCVLVISIGILLVTPFVFYCRQRRHRGAGSDESQHGAPAALSGDRCGGTGNMIPLEAALPAAFSYASHDRDGEHGGATHECAVCLAAVKEGEMVRQLPACMHLYHVGCIDRWLAAHRTCPVCRSQLDSSCKKKKALDPLGLRCCRRRARTGGSEHSVRAAVPRTGGDRPFPVETLPPAFAYACQHGAAAACECAVCLGAVQDGEMVRRLPVCMHVYHADCIDRWLAAHRTCPLCRSELDPSKVVDTDALPPPTQEDDPPGHHLP</sequence>
<evidence type="ECO:0000256" key="4">
    <source>
        <dbReference type="ARBA" id="ARBA00022771"/>
    </source>
</evidence>
<dbReference type="GO" id="GO:0008270">
    <property type="term" value="F:zinc ion binding"/>
    <property type="evidence" value="ECO:0007669"/>
    <property type="project" value="UniProtKB-KW"/>
</dbReference>
<keyword evidence="12" id="KW-1185">Reference proteome</keyword>
<dbReference type="Pfam" id="PF13639">
    <property type="entry name" value="zf-RING_2"/>
    <property type="match status" value="2"/>
</dbReference>
<evidence type="ECO:0000256" key="2">
    <source>
        <dbReference type="ARBA" id="ARBA00012483"/>
    </source>
</evidence>
<evidence type="ECO:0000256" key="8">
    <source>
        <dbReference type="SAM" id="MobiDB-lite"/>
    </source>
</evidence>
<dbReference type="Proteomes" id="UP001341281">
    <property type="component" value="Chromosome 06"/>
</dbReference>
<reference evidence="11 12" key="1">
    <citation type="submission" date="2024-02" db="EMBL/GenBank/DDBJ databases">
        <title>High-quality chromosome-scale genome assembly of Pensacola bahiagrass (Paspalum notatum Flugge var. saurae).</title>
        <authorList>
            <person name="Vega J.M."/>
            <person name="Podio M."/>
            <person name="Orjuela J."/>
            <person name="Siena L.A."/>
            <person name="Pessino S.C."/>
            <person name="Combes M.C."/>
            <person name="Mariac C."/>
            <person name="Albertini E."/>
            <person name="Pupilli F."/>
            <person name="Ortiz J.P.A."/>
            <person name="Leblanc O."/>
        </authorList>
    </citation>
    <scope>NUCLEOTIDE SEQUENCE [LARGE SCALE GENOMIC DNA]</scope>
    <source>
        <strain evidence="11">R1</strain>
        <tissue evidence="11">Leaf</tissue>
    </source>
</reference>
<gene>
    <name evidence="11" type="ORF">U9M48_027469</name>
</gene>
<dbReference type="SMART" id="SM00184">
    <property type="entry name" value="RING"/>
    <property type="match status" value="2"/>
</dbReference>
<dbReference type="SUPFAM" id="SSF57850">
    <property type="entry name" value="RING/U-box"/>
    <property type="match status" value="2"/>
</dbReference>
<evidence type="ECO:0000256" key="6">
    <source>
        <dbReference type="ARBA" id="ARBA00024209"/>
    </source>
</evidence>
<protein>
    <recommendedName>
        <fullName evidence="2">RING-type E3 ubiquitin transferase</fullName>
        <ecNumber evidence="2">2.3.2.27</ecNumber>
    </recommendedName>
</protein>
<name>A0AAQ3WZM7_PASNO</name>
<feature type="region of interest" description="Disordered" evidence="8">
    <location>
        <begin position="268"/>
        <end position="290"/>
    </location>
</feature>
<evidence type="ECO:0000256" key="1">
    <source>
        <dbReference type="ARBA" id="ARBA00000900"/>
    </source>
</evidence>
<dbReference type="Gene3D" id="3.30.40.10">
    <property type="entry name" value="Zinc/RING finger domain, C3HC4 (zinc finger)"/>
    <property type="match status" value="2"/>
</dbReference>
<keyword evidence="9" id="KW-0472">Membrane</keyword>
<feature type="transmembrane region" description="Helical" evidence="9">
    <location>
        <begin position="20"/>
        <end position="45"/>
    </location>
</feature>
<dbReference type="GO" id="GO:0061630">
    <property type="term" value="F:ubiquitin protein ligase activity"/>
    <property type="evidence" value="ECO:0007669"/>
    <property type="project" value="UniProtKB-EC"/>
</dbReference>
<keyword evidence="5" id="KW-0862">Zinc</keyword>
<dbReference type="PANTHER" id="PTHR14155">
    <property type="entry name" value="RING FINGER DOMAIN-CONTAINING"/>
    <property type="match status" value="1"/>
</dbReference>
<feature type="domain" description="RING-type" evidence="10">
    <location>
        <begin position="107"/>
        <end position="149"/>
    </location>
</feature>